<organism evidence="1 2">
    <name type="scientific">Actinoplanes ianthinogenes</name>
    <dbReference type="NCBI Taxonomy" id="122358"/>
    <lineage>
        <taxon>Bacteria</taxon>
        <taxon>Bacillati</taxon>
        <taxon>Actinomycetota</taxon>
        <taxon>Actinomycetes</taxon>
        <taxon>Micromonosporales</taxon>
        <taxon>Micromonosporaceae</taxon>
        <taxon>Actinoplanes</taxon>
    </lineage>
</organism>
<evidence type="ECO:0000313" key="1">
    <source>
        <dbReference type="EMBL" id="BCJ47409.1"/>
    </source>
</evidence>
<sequence length="653" mass="69932">MSSVEPAVGRLLTEAERSSGTVRSLRSAFAIGAGNVLTAWHCVREVGGQEAQLWLRMQPDSPGGSPVDVPVSYREHCVELDAAVLTVDAQRGGEVLRDRLDAVALPLGVTVAAHDRVRVAGHPERNPAPSCVVSTGVVETPEFQSTARRLIRALVTSFAAVSPESPSGMSGGPLLRADANGNETVVGFVSAYAERQDKRGTHTALGGVVLCGRIADLNKLLPSVAEALRATPPPQVDPATSEEELTTEAMKSLQPKLGASGAIPTRWTPSAIEKSLEHVISSPSADPRVVDGLRIAKAAARAKAVFVALGGREVEIGRLQGIYRREVGAWPSGGTADALLVEAADATLYEQRNGGHSPLSALARFLVAIATDQGVSTAENRELLDWLAACGHQAGDAHRYQAAHTDGGWLVVDLGDEPGPAAPPYPAQIRWTMVTGNEVMSRSVEAGATREGLLRALRQVFKEIPPTYPLIVDLAVPCALLTERIEYWPVREVDGELEAIAEECQPRFRWSSRRRPGPLHGRVVDRIRNANWDHLPDPLPVDLLEDETRLSAWAKADGTGAWIIAGLPAASSVRPLRWLLRAGHGFVVWLPGSGRDEDSLAVRLAAERLPSAARRYQLPDELPTLDDPPIVIWDDPRGRGGFALPPPMAAESC</sequence>
<reference evidence="1 2" key="1">
    <citation type="submission" date="2020-08" db="EMBL/GenBank/DDBJ databases">
        <title>Whole genome shotgun sequence of Actinoplanes ianthinogenes NBRC 13996.</title>
        <authorList>
            <person name="Komaki H."/>
            <person name="Tamura T."/>
        </authorList>
    </citation>
    <scope>NUCLEOTIDE SEQUENCE [LARGE SCALE GENOMIC DNA]</scope>
    <source>
        <strain evidence="1 2">NBRC 13996</strain>
    </source>
</reference>
<dbReference type="SUPFAM" id="SSF50494">
    <property type="entry name" value="Trypsin-like serine proteases"/>
    <property type="match status" value="1"/>
</dbReference>
<dbReference type="Proteomes" id="UP000676967">
    <property type="component" value="Chromosome"/>
</dbReference>
<gene>
    <name evidence="1" type="ORF">Aiant_80660</name>
</gene>
<dbReference type="EMBL" id="AP023356">
    <property type="protein sequence ID" value="BCJ47409.1"/>
    <property type="molecule type" value="Genomic_DNA"/>
</dbReference>
<name>A0ABM7M752_9ACTN</name>
<dbReference type="Pfam" id="PF13365">
    <property type="entry name" value="Trypsin_2"/>
    <property type="match status" value="1"/>
</dbReference>
<keyword evidence="2" id="KW-1185">Reference proteome</keyword>
<protein>
    <recommendedName>
        <fullName evidence="3">Trypsin-like peptidase</fullName>
    </recommendedName>
</protein>
<accession>A0ABM7M752</accession>
<dbReference type="InterPro" id="IPR009003">
    <property type="entry name" value="Peptidase_S1_PA"/>
</dbReference>
<dbReference type="Gene3D" id="2.40.10.120">
    <property type="match status" value="1"/>
</dbReference>
<evidence type="ECO:0000313" key="2">
    <source>
        <dbReference type="Proteomes" id="UP000676967"/>
    </source>
</evidence>
<evidence type="ECO:0008006" key="3">
    <source>
        <dbReference type="Google" id="ProtNLM"/>
    </source>
</evidence>
<proteinExistence type="predicted"/>